<dbReference type="PANTHER" id="PTHR33573">
    <property type="entry name" value="CASP-LIKE PROTEIN 4A4"/>
    <property type="match status" value="1"/>
</dbReference>
<accession>A0A811RTE6</accession>
<evidence type="ECO:0000313" key="11">
    <source>
        <dbReference type="Proteomes" id="UP000604825"/>
    </source>
</evidence>
<protein>
    <recommendedName>
        <fullName evidence="8">CASP-like protein</fullName>
    </recommendedName>
</protein>
<dbReference type="Pfam" id="PF04535">
    <property type="entry name" value="CASP_dom"/>
    <property type="match status" value="1"/>
</dbReference>
<comment type="caution">
    <text evidence="10">The sequence shown here is derived from an EMBL/GenBank/DDBJ whole genome shotgun (WGS) entry which is preliminary data.</text>
</comment>
<comment type="caution">
    <text evidence="8">Lacks conserved residue(s) required for the propagation of feature annotation.</text>
</comment>
<proteinExistence type="inferred from homology"/>
<dbReference type="PANTHER" id="PTHR33573:SF35">
    <property type="entry name" value="CASP-LIKE PROTEIN 4U1"/>
    <property type="match status" value="1"/>
</dbReference>
<evidence type="ECO:0000313" key="10">
    <source>
        <dbReference type="EMBL" id="CAD6272833.1"/>
    </source>
</evidence>
<feature type="transmembrane region" description="Helical" evidence="8">
    <location>
        <begin position="53"/>
        <end position="78"/>
    </location>
</feature>
<keyword evidence="7 8" id="KW-0472">Membrane</keyword>
<sequence>MTLFQFQHRDLLLPNHALYELWYTVGVNVIACFYSIAQAFVETRRPASPRLQTTSCYCIALFLDQVLAYLLMSASSAAASRHHLWVSRFGKDRFNDKINVAVLFSFLAFLALSGNAVISKSNLFSRI</sequence>
<keyword evidence="6 8" id="KW-1133">Transmembrane helix</keyword>
<evidence type="ECO:0000256" key="8">
    <source>
        <dbReference type="RuleBase" id="RU361233"/>
    </source>
</evidence>
<name>A0A811RTE6_9POAL</name>
<dbReference type="Proteomes" id="UP000604825">
    <property type="component" value="Unassembled WGS sequence"/>
</dbReference>
<feature type="domain" description="Casparian strip membrane protein" evidence="9">
    <location>
        <begin position="18"/>
        <end position="111"/>
    </location>
</feature>
<evidence type="ECO:0000256" key="1">
    <source>
        <dbReference type="ARBA" id="ARBA00004651"/>
    </source>
</evidence>
<feature type="transmembrane region" description="Helical" evidence="8">
    <location>
        <begin position="98"/>
        <end position="118"/>
    </location>
</feature>
<gene>
    <name evidence="10" type="ORF">NCGR_LOCUS56103</name>
</gene>
<evidence type="ECO:0000256" key="4">
    <source>
        <dbReference type="ARBA" id="ARBA00022475"/>
    </source>
</evidence>
<evidence type="ECO:0000256" key="7">
    <source>
        <dbReference type="ARBA" id="ARBA00023136"/>
    </source>
</evidence>
<dbReference type="AlphaFoldDB" id="A0A811RTE6"/>
<evidence type="ECO:0000259" key="9">
    <source>
        <dbReference type="Pfam" id="PF04535"/>
    </source>
</evidence>
<evidence type="ECO:0000256" key="2">
    <source>
        <dbReference type="ARBA" id="ARBA00007651"/>
    </source>
</evidence>
<dbReference type="GO" id="GO:0005886">
    <property type="term" value="C:plasma membrane"/>
    <property type="evidence" value="ECO:0007669"/>
    <property type="project" value="UniProtKB-SubCell"/>
</dbReference>
<keyword evidence="5 8" id="KW-0812">Transmembrane</keyword>
<comment type="subunit">
    <text evidence="3 8">Homodimer and heterodimers.</text>
</comment>
<keyword evidence="4 8" id="KW-1003">Cell membrane</keyword>
<dbReference type="OrthoDB" id="691305at2759"/>
<feature type="transmembrane region" description="Helical" evidence="8">
    <location>
        <begin position="21"/>
        <end position="41"/>
    </location>
</feature>
<evidence type="ECO:0000256" key="3">
    <source>
        <dbReference type="ARBA" id="ARBA00011489"/>
    </source>
</evidence>
<evidence type="ECO:0000256" key="5">
    <source>
        <dbReference type="ARBA" id="ARBA00022692"/>
    </source>
</evidence>
<comment type="subcellular location">
    <subcellularLocation>
        <location evidence="1 8">Cell membrane</location>
        <topology evidence="1 8">Multi-pass membrane protein</topology>
    </subcellularLocation>
</comment>
<reference evidence="10" key="1">
    <citation type="submission" date="2020-10" db="EMBL/GenBank/DDBJ databases">
        <authorList>
            <person name="Han B."/>
            <person name="Lu T."/>
            <person name="Zhao Q."/>
            <person name="Huang X."/>
            <person name="Zhao Y."/>
        </authorList>
    </citation>
    <scope>NUCLEOTIDE SEQUENCE</scope>
</reference>
<comment type="similarity">
    <text evidence="2 8">Belongs to the Casparian strip membrane proteins (CASP) family.</text>
</comment>
<keyword evidence="11" id="KW-1185">Reference proteome</keyword>
<organism evidence="10 11">
    <name type="scientific">Miscanthus lutarioriparius</name>
    <dbReference type="NCBI Taxonomy" id="422564"/>
    <lineage>
        <taxon>Eukaryota</taxon>
        <taxon>Viridiplantae</taxon>
        <taxon>Streptophyta</taxon>
        <taxon>Embryophyta</taxon>
        <taxon>Tracheophyta</taxon>
        <taxon>Spermatophyta</taxon>
        <taxon>Magnoliopsida</taxon>
        <taxon>Liliopsida</taxon>
        <taxon>Poales</taxon>
        <taxon>Poaceae</taxon>
        <taxon>PACMAD clade</taxon>
        <taxon>Panicoideae</taxon>
        <taxon>Andropogonodae</taxon>
        <taxon>Andropogoneae</taxon>
        <taxon>Saccharinae</taxon>
        <taxon>Miscanthus</taxon>
    </lineage>
</organism>
<evidence type="ECO:0000256" key="6">
    <source>
        <dbReference type="ARBA" id="ARBA00022989"/>
    </source>
</evidence>
<dbReference type="EMBL" id="CAJGYO010000016">
    <property type="protein sequence ID" value="CAD6272833.1"/>
    <property type="molecule type" value="Genomic_DNA"/>
</dbReference>
<dbReference type="InterPro" id="IPR006702">
    <property type="entry name" value="CASP_dom"/>
</dbReference>